<evidence type="ECO:0000313" key="3">
    <source>
        <dbReference type="Proteomes" id="UP001151760"/>
    </source>
</evidence>
<proteinExistence type="predicted"/>
<gene>
    <name evidence="2" type="ORF">Tco_0926515</name>
</gene>
<accession>A0ABQ5DA46</accession>
<feature type="region of interest" description="Disordered" evidence="1">
    <location>
        <begin position="193"/>
        <end position="265"/>
    </location>
</feature>
<evidence type="ECO:0000313" key="2">
    <source>
        <dbReference type="EMBL" id="GJT36096.1"/>
    </source>
</evidence>
<keyword evidence="3" id="KW-1185">Reference proteome</keyword>
<dbReference type="EMBL" id="BQNB010015106">
    <property type="protein sequence ID" value="GJT36096.1"/>
    <property type="molecule type" value="Genomic_DNA"/>
</dbReference>
<comment type="caution">
    <text evidence="2">The sequence shown here is derived from an EMBL/GenBank/DDBJ whole genome shotgun (WGS) entry which is preliminary data.</text>
</comment>
<sequence length="265" mass="30507">MPDTEDTITLKLDSPEIIYTVDMFRDTFYLPVETPDNPFIAPVTIKTIESFMQMVGYQGVVDKVSAFYTKFLAQPWQTMFKVFNRCLTTRISGHDQTKINILQLFHAVVNRINVDYAALLWWDLLNYKYSSIPQILDEDYHSLKDDIPLVSVYSIGNVLFQGMLIPNAFLTDKIRATDDYKKYKTVFPGSQKENLEVDDDDDVTKKKDDKKDKNEEKDDHVEKMGDAVKEKDNDDHTNQTLVGTHATGSMETKNKQMQTPIPTPN</sequence>
<organism evidence="2 3">
    <name type="scientific">Tanacetum coccineum</name>
    <dbReference type="NCBI Taxonomy" id="301880"/>
    <lineage>
        <taxon>Eukaryota</taxon>
        <taxon>Viridiplantae</taxon>
        <taxon>Streptophyta</taxon>
        <taxon>Embryophyta</taxon>
        <taxon>Tracheophyta</taxon>
        <taxon>Spermatophyta</taxon>
        <taxon>Magnoliopsida</taxon>
        <taxon>eudicotyledons</taxon>
        <taxon>Gunneridae</taxon>
        <taxon>Pentapetalae</taxon>
        <taxon>asterids</taxon>
        <taxon>campanulids</taxon>
        <taxon>Asterales</taxon>
        <taxon>Asteraceae</taxon>
        <taxon>Asteroideae</taxon>
        <taxon>Anthemideae</taxon>
        <taxon>Anthemidinae</taxon>
        <taxon>Tanacetum</taxon>
    </lineage>
</organism>
<name>A0ABQ5DA46_9ASTR</name>
<reference evidence="2" key="2">
    <citation type="submission" date="2022-01" db="EMBL/GenBank/DDBJ databases">
        <authorList>
            <person name="Yamashiro T."/>
            <person name="Shiraishi A."/>
            <person name="Satake H."/>
            <person name="Nakayama K."/>
        </authorList>
    </citation>
    <scope>NUCLEOTIDE SEQUENCE</scope>
</reference>
<dbReference type="Proteomes" id="UP001151760">
    <property type="component" value="Unassembled WGS sequence"/>
</dbReference>
<protein>
    <submittedName>
        <fullName evidence="2">Uncharacterized protein</fullName>
    </submittedName>
</protein>
<feature type="compositionally biased region" description="Basic and acidic residues" evidence="1">
    <location>
        <begin position="203"/>
        <end position="237"/>
    </location>
</feature>
<feature type="compositionally biased region" description="Polar residues" evidence="1">
    <location>
        <begin position="238"/>
        <end position="265"/>
    </location>
</feature>
<reference evidence="2" key="1">
    <citation type="journal article" date="2022" name="Int. J. Mol. Sci.">
        <title>Draft Genome of Tanacetum Coccineum: Genomic Comparison of Closely Related Tanacetum-Family Plants.</title>
        <authorList>
            <person name="Yamashiro T."/>
            <person name="Shiraishi A."/>
            <person name="Nakayama K."/>
            <person name="Satake H."/>
        </authorList>
    </citation>
    <scope>NUCLEOTIDE SEQUENCE</scope>
</reference>
<evidence type="ECO:0000256" key="1">
    <source>
        <dbReference type="SAM" id="MobiDB-lite"/>
    </source>
</evidence>